<feature type="compositionally biased region" description="Low complexity" evidence="1">
    <location>
        <begin position="372"/>
        <end position="381"/>
    </location>
</feature>
<feature type="compositionally biased region" description="Polar residues" evidence="1">
    <location>
        <begin position="63"/>
        <end position="77"/>
    </location>
</feature>
<sequence>MNSDALSPRHRESPLTRRSRDVAPTTSNCLEVQWRFLQYKNLKLPQFGASPRKPLLVNPIKPQISSGSPIRTSTRHSNVAPMRDSTSRLFHMFDVQEVEADEAYASKPTQTAVQQQSNLPESPRASRTLNDLMGETQRQAMLDRILADMEYLAVEPTYSRLGQPDDEKSSKATSPRNAQRARSHKPSILQTVLKNEFNSPKNRFQPKQRKFTALWSLGSQGGYSDDVDDDDDDDASFDDANGADADRGVHDFERSKDRKRRQRRKIQQLNQEDEGPRIFWQKTTGARSAADVPARLLTLSPLPPRRMRSAHIVLGRRSYTSRQLLSPSTMNASRQRSKHELIPSTHPVQPAKTKTSSSTTSPKRRRRHNLHTPASPTNTAPASPPKAQYGAWYVPQSEWWALHQVEQQSLTDKLPASVLPASDAGEPHCHGSGASPSQRQHKPPLPPAALSPHKMDETLCKPTLPTARGAANAHTCSSRTPSASSRSSATQSSAPGPLELQVAGIPQSYIGREYRAYIISTGSAMPQYLQ</sequence>
<dbReference type="OrthoDB" id="166253at2759"/>
<feature type="region of interest" description="Disordered" evidence="1">
    <location>
        <begin position="59"/>
        <end position="82"/>
    </location>
</feature>
<protein>
    <submittedName>
        <fullName evidence="2">Unnamed protein product</fullName>
    </submittedName>
</protein>
<evidence type="ECO:0000313" key="2">
    <source>
        <dbReference type="EMBL" id="GMF31682.1"/>
    </source>
</evidence>
<feature type="compositionally biased region" description="Polar residues" evidence="1">
    <location>
        <begin position="323"/>
        <end position="334"/>
    </location>
</feature>
<feature type="compositionally biased region" description="Basic and acidic residues" evidence="1">
    <location>
        <begin position="7"/>
        <end position="21"/>
    </location>
</feature>
<feature type="region of interest" description="Disordered" evidence="1">
    <location>
        <begin position="1"/>
        <end position="23"/>
    </location>
</feature>
<name>A0A9W6UFH5_9STRA</name>
<feature type="region of interest" description="Disordered" evidence="1">
    <location>
        <begin position="418"/>
        <end position="499"/>
    </location>
</feature>
<proteinExistence type="predicted"/>
<dbReference type="EMBL" id="BSXW01000925">
    <property type="protein sequence ID" value="GMF31682.1"/>
    <property type="molecule type" value="Genomic_DNA"/>
</dbReference>
<feature type="compositionally biased region" description="Basic residues" evidence="1">
    <location>
        <begin position="257"/>
        <end position="266"/>
    </location>
</feature>
<feature type="compositionally biased region" description="Low complexity" evidence="1">
    <location>
        <begin position="477"/>
        <end position="495"/>
    </location>
</feature>
<dbReference type="Proteomes" id="UP001165083">
    <property type="component" value="Unassembled WGS sequence"/>
</dbReference>
<feature type="region of interest" description="Disordered" evidence="1">
    <location>
        <begin position="104"/>
        <end position="126"/>
    </location>
</feature>
<keyword evidence="3" id="KW-1185">Reference proteome</keyword>
<feature type="compositionally biased region" description="Basic and acidic residues" evidence="1">
    <location>
        <begin position="244"/>
        <end position="256"/>
    </location>
</feature>
<comment type="caution">
    <text evidence="2">The sequence shown here is derived from an EMBL/GenBank/DDBJ whole genome shotgun (WGS) entry which is preliminary data.</text>
</comment>
<evidence type="ECO:0000313" key="3">
    <source>
        <dbReference type="Proteomes" id="UP001165083"/>
    </source>
</evidence>
<feature type="region of interest" description="Disordered" evidence="1">
    <location>
        <begin position="157"/>
        <end position="189"/>
    </location>
</feature>
<accession>A0A9W6UFH5</accession>
<feature type="compositionally biased region" description="Low complexity" evidence="1">
    <location>
        <begin position="352"/>
        <end position="361"/>
    </location>
</feature>
<reference evidence="2" key="1">
    <citation type="submission" date="2023-04" db="EMBL/GenBank/DDBJ databases">
        <title>Phytophthora lilii NBRC 32176.</title>
        <authorList>
            <person name="Ichikawa N."/>
            <person name="Sato H."/>
            <person name="Tonouchi N."/>
        </authorList>
    </citation>
    <scope>NUCLEOTIDE SEQUENCE</scope>
    <source>
        <strain evidence="2">NBRC 32176</strain>
    </source>
</reference>
<feature type="compositionally biased region" description="Acidic residues" evidence="1">
    <location>
        <begin position="225"/>
        <end position="237"/>
    </location>
</feature>
<organism evidence="2 3">
    <name type="scientific">Phytophthora lilii</name>
    <dbReference type="NCBI Taxonomy" id="2077276"/>
    <lineage>
        <taxon>Eukaryota</taxon>
        <taxon>Sar</taxon>
        <taxon>Stramenopiles</taxon>
        <taxon>Oomycota</taxon>
        <taxon>Peronosporomycetes</taxon>
        <taxon>Peronosporales</taxon>
        <taxon>Peronosporaceae</taxon>
        <taxon>Phytophthora</taxon>
    </lineage>
</organism>
<feature type="region of interest" description="Disordered" evidence="1">
    <location>
        <begin position="222"/>
        <end position="286"/>
    </location>
</feature>
<dbReference type="AlphaFoldDB" id="A0A9W6UFH5"/>
<evidence type="ECO:0000256" key="1">
    <source>
        <dbReference type="SAM" id="MobiDB-lite"/>
    </source>
</evidence>
<feature type="compositionally biased region" description="Polar residues" evidence="1">
    <location>
        <begin position="107"/>
        <end position="126"/>
    </location>
</feature>
<gene>
    <name evidence="2" type="ORF">Plil01_001354400</name>
</gene>
<feature type="region of interest" description="Disordered" evidence="1">
    <location>
        <begin position="323"/>
        <end position="388"/>
    </location>
</feature>